<evidence type="ECO:0000313" key="1">
    <source>
        <dbReference type="EMBL" id="TJY67047.1"/>
    </source>
</evidence>
<proteinExistence type="predicted"/>
<organism evidence="1 2">
    <name type="scientific">Sphingobacterium alkalisoli</name>
    <dbReference type="NCBI Taxonomy" id="1874115"/>
    <lineage>
        <taxon>Bacteria</taxon>
        <taxon>Pseudomonadati</taxon>
        <taxon>Bacteroidota</taxon>
        <taxon>Sphingobacteriia</taxon>
        <taxon>Sphingobacteriales</taxon>
        <taxon>Sphingobacteriaceae</taxon>
        <taxon>Sphingobacterium</taxon>
    </lineage>
</organism>
<name>A0A4U0H5L3_9SPHI</name>
<dbReference type="RefSeq" id="WP_136820395.1">
    <property type="nucleotide sequence ID" value="NZ_BMJX01000002.1"/>
</dbReference>
<dbReference type="OrthoDB" id="710804at2"/>
<protein>
    <recommendedName>
        <fullName evidence="3">DUF1292 domain-containing protein</fullName>
    </recommendedName>
</protein>
<dbReference type="Proteomes" id="UP000309872">
    <property type="component" value="Unassembled WGS sequence"/>
</dbReference>
<comment type="caution">
    <text evidence="1">The sequence shown here is derived from an EMBL/GenBank/DDBJ whole genome shotgun (WGS) entry which is preliminary data.</text>
</comment>
<keyword evidence="2" id="KW-1185">Reference proteome</keyword>
<sequence>MEKRSHIIYTDSGEEILFEYAIADKDSNSFLITKIRKDGESIPDILINRPKDNDQPTFRTMEEGRETEISDENMPIMKFCRLVLAEELEQNS</sequence>
<dbReference type="EMBL" id="SUKA01000002">
    <property type="protein sequence ID" value="TJY67047.1"/>
    <property type="molecule type" value="Genomic_DNA"/>
</dbReference>
<gene>
    <name evidence="1" type="ORF">FAZ19_09140</name>
</gene>
<dbReference type="AlphaFoldDB" id="A0A4U0H5L3"/>
<evidence type="ECO:0000313" key="2">
    <source>
        <dbReference type="Proteomes" id="UP000309872"/>
    </source>
</evidence>
<evidence type="ECO:0008006" key="3">
    <source>
        <dbReference type="Google" id="ProtNLM"/>
    </source>
</evidence>
<reference evidence="1 2" key="1">
    <citation type="submission" date="2019-04" db="EMBL/GenBank/DDBJ databases">
        <title>Sphingobacterium olei sp. nov., isolated from oil-contaminated soil.</title>
        <authorList>
            <person name="Liu B."/>
        </authorList>
    </citation>
    <scope>NUCLEOTIDE SEQUENCE [LARGE SCALE GENOMIC DNA]</scope>
    <source>
        <strain evidence="1 2">Y3L14</strain>
    </source>
</reference>
<accession>A0A4U0H5L3</accession>